<dbReference type="AlphaFoldDB" id="A0A2P2LA87"/>
<reference evidence="1" key="1">
    <citation type="submission" date="2018-02" db="EMBL/GenBank/DDBJ databases">
        <title>Rhizophora mucronata_Transcriptome.</title>
        <authorList>
            <person name="Meera S.P."/>
            <person name="Sreeshan A."/>
            <person name="Augustine A."/>
        </authorList>
    </citation>
    <scope>NUCLEOTIDE SEQUENCE</scope>
    <source>
        <tissue evidence="1">Leaf</tissue>
    </source>
</reference>
<accession>A0A2P2LA87</accession>
<proteinExistence type="predicted"/>
<name>A0A2P2LA87_RHIMU</name>
<evidence type="ECO:0000313" key="1">
    <source>
        <dbReference type="EMBL" id="MBX14882.1"/>
    </source>
</evidence>
<organism evidence="1">
    <name type="scientific">Rhizophora mucronata</name>
    <name type="common">Asiatic mangrove</name>
    <dbReference type="NCBI Taxonomy" id="61149"/>
    <lineage>
        <taxon>Eukaryota</taxon>
        <taxon>Viridiplantae</taxon>
        <taxon>Streptophyta</taxon>
        <taxon>Embryophyta</taxon>
        <taxon>Tracheophyta</taxon>
        <taxon>Spermatophyta</taxon>
        <taxon>Magnoliopsida</taxon>
        <taxon>eudicotyledons</taxon>
        <taxon>Gunneridae</taxon>
        <taxon>Pentapetalae</taxon>
        <taxon>rosids</taxon>
        <taxon>fabids</taxon>
        <taxon>Malpighiales</taxon>
        <taxon>Rhizophoraceae</taxon>
        <taxon>Rhizophora</taxon>
    </lineage>
</organism>
<dbReference type="EMBL" id="GGEC01034398">
    <property type="protein sequence ID" value="MBX14882.1"/>
    <property type="molecule type" value="Transcribed_RNA"/>
</dbReference>
<protein>
    <submittedName>
        <fullName evidence="1">Uncharacterized protein</fullName>
    </submittedName>
</protein>
<sequence length="36" mass="4604">MWFFKCQLSSWRRHNTYNIDAMDFLFLIFLFNCFTF</sequence>